<evidence type="ECO:0000256" key="1">
    <source>
        <dbReference type="ARBA" id="ARBA00004651"/>
    </source>
</evidence>
<keyword evidence="6 7" id="KW-0472">Membrane</keyword>
<gene>
    <name evidence="8" type="ORF">NBH00_15200</name>
</gene>
<dbReference type="EMBL" id="CP098502">
    <property type="protein sequence ID" value="UTI67085.1"/>
    <property type="molecule type" value="Genomic_DNA"/>
</dbReference>
<dbReference type="PANTHER" id="PTHR23513:SF11">
    <property type="entry name" value="STAPHYLOFERRIN A TRANSPORTER"/>
    <property type="match status" value="1"/>
</dbReference>
<feature type="transmembrane region" description="Helical" evidence="7">
    <location>
        <begin position="185"/>
        <end position="206"/>
    </location>
</feature>
<dbReference type="SUPFAM" id="SSF103473">
    <property type="entry name" value="MFS general substrate transporter"/>
    <property type="match status" value="1"/>
</dbReference>
<evidence type="ECO:0000313" key="9">
    <source>
        <dbReference type="Proteomes" id="UP001056035"/>
    </source>
</evidence>
<feature type="transmembrane region" description="Helical" evidence="7">
    <location>
        <begin position="132"/>
        <end position="154"/>
    </location>
</feature>
<evidence type="ECO:0000256" key="5">
    <source>
        <dbReference type="ARBA" id="ARBA00022989"/>
    </source>
</evidence>
<feature type="transmembrane region" description="Helical" evidence="7">
    <location>
        <begin position="161"/>
        <end position="179"/>
    </location>
</feature>
<evidence type="ECO:0000256" key="3">
    <source>
        <dbReference type="ARBA" id="ARBA00022475"/>
    </source>
</evidence>
<protein>
    <submittedName>
        <fullName evidence="8">MFS transporter</fullName>
    </submittedName>
</protein>
<name>A0ABY5DYI5_9ACTN</name>
<feature type="transmembrane region" description="Helical" evidence="7">
    <location>
        <begin position="98"/>
        <end position="120"/>
    </location>
</feature>
<dbReference type="InterPro" id="IPR036259">
    <property type="entry name" value="MFS_trans_sf"/>
</dbReference>
<dbReference type="Pfam" id="PF05977">
    <property type="entry name" value="MFS_3"/>
    <property type="match status" value="1"/>
</dbReference>
<keyword evidence="2" id="KW-0813">Transport</keyword>
<keyword evidence="5 7" id="KW-1133">Transmembrane helix</keyword>
<evidence type="ECO:0000256" key="6">
    <source>
        <dbReference type="ARBA" id="ARBA00023136"/>
    </source>
</evidence>
<evidence type="ECO:0000256" key="2">
    <source>
        <dbReference type="ARBA" id="ARBA00022448"/>
    </source>
</evidence>
<feature type="transmembrane region" description="Helical" evidence="7">
    <location>
        <begin position="254"/>
        <end position="274"/>
    </location>
</feature>
<accession>A0ABY5DYI5</accession>
<keyword evidence="4 7" id="KW-0812">Transmembrane</keyword>
<dbReference type="Gene3D" id="1.20.1250.20">
    <property type="entry name" value="MFS general substrate transporter like domains"/>
    <property type="match status" value="1"/>
</dbReference>
<comment type="subcellular location">
    <subcellularLocation>
        <location evidence="1">Cell membrane</location>
        <topology evidence="1">Multi-pass membrane protein</topology>
    </subcellularLocation>
</comment>
<dbReference type="RefSeq" id="WP_254573734.1">
    <property type="nucleotide sequence ID" value="NZ_CP098502.1"/>
</dbReference>
<proteinExistence type="predicted"/>
<dbReference type="PANTHER" id="PTHR23513">
    <property type="entry name" value="INTEGRAL MEMBRANE EFFLUX PROTEIN-RELATED"/>
    <property type="match status" value="1"/>
</dbReference>
<organism evidence="8 9">
    <name type="scientific">Paraconexibacter antarcticus</name>
    <dbReference type="NCBI Taxonomy" id="2949664"/>
    <lineage>
        <taxon>Bacteria</taxon>
        <taxon>Bacillati</taxon>
        <taxon>Actinomycetota</taxon>
        <taxon>Thermoleophilia</taxon>
        <taxon>Solirubrobacterales</taxon>
        <taxon>Paraconexibacteraceae</taxon>
        <taxon>Paraconexibacter</taxon>
    </lineage>
</organism>
<reference evidence="8 9" key="1">
    <citation type="submission" date="2022-06" db="EMBL/GenBank/DDBJ databases">
        <title>Paraconexibacter antarcticus.</title>
        <authorList>
            <person name="Kim C.S."/>
        </authorList>
    </citation>
    <scope>NUCLEOTIDE SEQUENCE [LARGE SCALE GENOMIC DNA]</scope>
    <source>
        <strain evidence="8 9">02-257</strain>
    </source>
</reference>
<keyword evidence="9" id="KW-1185">Reference proteome</keyword>
<keyword evidence="3" id="KW-1003">Cell membrane</keyword>
<dbReference type="InterPro" id="IPR010290">
    <property type="entry name" value="TM_effector"/>
</dbReference>
<evidence type="ECO:0000256" key="7">
    <source>
        <dbReference type="SAM" id="Phobius"/>
    </source>
</evidence>
<feature type="transmembrane region" description="Helical" evidence="7">
    <location>
        <begin position="227"/>
        <end position="248"/>
    </location>
</feature>
<evidence type="ECO:0000256" key="4">
    <source>
        <dbReference type="ARBA" id="ARBA00022692"/>
    </source>
</evidence>
<sequence length="287" mass="29082">MTGLIPLTVGPEHLQAANGLRSLVLSTGMVTGPAVAGVLIATAGPGYALAVDAATYAVSAAALAGLRPRVPDPEDADGTDPGFLAQLRAGFAEVRSRTWVWAGLVGIAVYHVVLPSIFVLGPVLADRELDGASSWAVITVGFGVGAIVGDLVVIRLRLSRPMLVSCCGLAVASCQALIVGSGFPVAVIAVLDGVTGVAVSLYFTLWELSLQQHIPPAAISRVSSYDYLASGGLMPVGLALAGPAEAAFGLHATLHAMTLIAVPFALVLMALPAVRALRALDAVPAAP</sequence>
<evidence type="ECO:0000313" key="8">
    <source>
        <dbReference type="EMBL" id="UTI67085.1"/>
    </source>
</evidence>
<dbReference type="Proteomes" id="UP001056035">
    <property type="component" value="Chromosome"/>
</dbReference>